<reference evidence="1 2" key="2">
    <citation type="journal article" date="2022" name="Mol. Ecol. Resour.">
        <title>The genomes of chicory, endive, great burdock and yacon provide insights into Asteraceae paleo-polyploidization history and plant inulin production.</title>
        <authorList>
            <person name="Fan W."/>
            <person name="Wang S."/>
            <person name="Wang H."/>
            <person name="Wang A."/>
            <person name="Jiang F."/>
            <person name="Liu H."/>
            <person name="Zhao H."/>
            <person name="Xu D."/>
            <person name="Zhang Y."/>
        </authorList>
    </citation>
    <scope>NUCLEOTIDE SEQUENCE [LARGE SCALE GENOMIC DNA]</scope>
    <source>
        <strain evidence="2">cv. Yunnan</strain>
        <tissue evidence="1">Leaves</tissue>
    </source>
</reference>
<organism evidence="1 2">
    <name type="scientific">Smallanthus sonchifolius</name>
    <dbReference type="NCBI Taxonomy" id="185202"/>
    <lineage>
        <taxon>Eukaryota</taxon>
        <taxon>Viridiplantae</taxon>
        <taxon>Streptophyta</taxon>
        <taxon>Embryophyta</taxon>
        <taxon>Tracheophyta</taxon>
        <taxon>Spermatophyta</taxon>
        <taxon>Magnoliopsida</taxon>
        <taxon>eudicotyledons</taxon>
        <taxon>Gunneridae</taxon>
        <taxon>Pentapetalae</taxon>
        <taxon>asterids</taxon>
        <taxon>campanulids</taxon>
        <taxon>Asterales</taxon>
        <taxon>Asteraceae</taxon>
        <taxon>Asteroideae</taxon>
        <taxon>Heliantheae alliance</taxon>
        <taxon>Millerieae</taxon>
        <taxon>Smallanthus</taxon>
    </lineage>
</organism>
<comment type="caution">
    <text evidence="1">The sequence shown here is derived from an EMBL/GenBank/DDBJ whole genome shotgun (WGS) entry which is preliminary data.</text>
</comment>
<evidence type="ECO:0000313" key="2">
    <source>
        <dbReference type="Proteomes" id="UP001056120"/>
    </source>
</evidence>
<sequence>MTWRDRAAPFSFKAPKRDEYDEQLYATLTSFQHPIWSYPEHFLIMARMGLNWGDPRGWPSATLGKKGIFNRFVLAEWCLRTVPAGLQMGLAPINPKPSYQDVTFSGKAVVVDADAAGRQVRGEREESGGETKEPLARKCRVTQSIGGMQQQVENVGQHRGATEC</sequence>
<gene>
    <name evidence="1" type="ORF">L1987_20887</name>
</gene>
<keyword evidence="2" id="KW-1185">Reference proteome</keyword>
<protein>
    <submittedName>
        <fullName evidence="1">Uncharacterized protein</fullName>
    </submittedName>
</protein>
<evidence type="ECO:0000313" key="1">
    <source>
        <dbReference type="EMBL" id="KAI3811169.1"/>
    </source>
</evidence>
<proteinExistence type="predicted"/>
<dbReference type="EMBL" id="CM042024">
    <property type="protein sequence ID" value="KAI3811169.1"/>
    <property type="molecule type" value="Genomic_DNA"/>
</dbReference>
<accession>A0ACB9IT20</accession>
<dbReference type="Proteomes" id="UP001056120">
    <property type="component" value="Linkage Group LG07"/>
</dbReference>
<reference evidence="2" key="1">
    <citation type="journal article" date="2022" name="Mol. Ecol. Resour.">
        <title>The genomes of chicory, endive, great burdock and yacon provide insights into Asteraceae palaeo-polyploidization history and plant inulin production.</title>
        <authorList>
            <person name="Fan W."/>
            <person name="Wang S."/>
            <person name="Wang H."/>
            <person name="Wang A."/>
            <person name="Jiang F."/>
            <person name="Liu H."/>
            <person name="Zhao H."/>
            <person name="Xu D."/>
            <person name="Zhang Y."/>
        </authorList>
    </citation>
    <scope>NUCLEOTIDE SEQUENCE [LARGE SCALE GENOMIC DNA]</scope>
    <source>
        <strain evidence="2">cv. Yunnan</strain>
    </source>
</reference>
<name>A0ACB9IT20_9ASTR</name>